<sequence length="188" mass="20798">MANEVINEFPLANIVRVEMVTEETTPKTYRLTDVASEAEVTAYVSEGEEKPLRVKNTIKAQNNTEDIVMGYDLKLVNATMVAEVLALIDGGTLRFDEVETTKLLGYDGPAVGSPVSRRLFTTYIYTEEKDVDGGTLSYVKFGYKHCKGTPVNYSLQDGEFFAPELNAKSRPKKGESPVSIDFLDELPA</sequence>
<evidence type="ECO:0000313" key="2">
    <source>
        <dbReference type="EMBL" id="NBI08279.1"/>
    </source>
</evidence>
<organism evidence="2 3">
    <name type="scientific">Senegalia massiliensis</name>
    <dbReference type="NCBI Taxonomy" id="1720316"/>
    <lineage>
        <taxon>Bacteria</taxon>
        <taxon>Bacillati</taxon>
        <taxon>Bacillota</taxon>
        <taxon>Clostridia</taxon>
        <taxon>Eubacteriales</taxon>
        <taxon>Clostridiaceae</taxon>
        <taxon>Senegalia</taxon>
    </lineage>
</organism>
<comment type="caution">
    <text evidence="2">The sequence shown here is derived from an EMBL/GenBank/DDBJ whole genome shotgun (WGS) entry which is preliminary data.</text>
</comment>
<gene>
    <name evidence="2" type="ORF">D3Z33_15570</name>
</gene>
<evidence type="ECO:0000256" key="1">
    <source>
        <dbReference type="SAM" id="MobiDB-lite"/>
    </source>
</evidence>
<dbReference type="EMBL" id="QXXA01000026">
    <property type="protein sequence ID" value="NBI08279.1"/>
    <property type="molecule type" value="Genomic_DNA"/>
</dbReference>
<name>A0A845R2U0_9CLOT</name>
<dbReference type="OrthoDB" id="1907903at2"/>
<evidence type="ECO:0000313" key="3">
    <source>
        <dbReference type="Proteomes" id="UP000467132"/>
    </source>
</evidence>
<dbReference type="AlphaFoldDB" id="A0A845R2U0"/>
<evidence type="ECO:0008006" key="4">
    <source>
        <dbReference type="Google" id="ProtNLM"/>
    </source>
</evidence>
<dbReference type="Proteomes" id="UP000467132">
    <property type="component" value="Unassembled WGS sequence"/>
</dbReference>
<dbReference type="RefSeq" id="WP_160198743.1">
    <property type="nucleotide sequence ID" value="NZ_QXXA01000026.1"/>
</dbReference>
<reference evidence="2 3" key="1">
    <citation type="submission" date="2018-08" db="EMBL/GenBank/DDBJ databases">
        <title>Murine metabolic-syndrome-specific gut microbial biobank.</title>
        <authorList>
            <person name="Liu C."/>
        </authorList>
    </citation>
    <scope>NUCLEOTIDE SEQUENCE [LARGE SCALE GENOMIC DNA]</scope>
    <source>
        <strain evidence="2 3">583</strain>
    </source>
</reference>
<feature type="region of interest" description="Disordered" evidence="1">
    <location>
        <begin position="166"/>
        <end position="188"/>
    </location>
</feature>
<protein>
    <recommendedName>
        <fullName evidence="4">Phage major tail protein, phi13 family</fullName>
    </recommendedName>
</protein>
<proteinExistence type="predicted"/>
<accession>A0A845R2U0</accession>
<keyword evidence="3" id="KW-1185">Reference proteome</keyword>